<gene>
    <name evidence="2" type="ORF">EV668_3485</name>
</gene>
<dbReference type="Proteomes" id="UP000295122">
    <property type="component" value="Unassembled WGS sequence"/>
</dbReference>
<reference evidence="2 3" key="1">
    <citation type="submission" date="2019-03" db="EMBL/GenBank/DDBJ databases">
        <title>Genomic Encyclopedia of Type Strains, Phase IV (KMG-IV): sequencing the most valuable type-strain genomes for metagenomic binning, comparative biology and taxonomic classification.</title>
        <authorList>
            <person name="Goeker M."/>
        </authorList>
    </citation>
    <scope>NUCLEOTIDE SEQUENCE [LARGE SCALE GENOMIC DNA]</scope>
    <source>
        <strain evidence="2 3">DSM 25903</strain>
    </source>
</reference>
<name>A0A4R7BTF0_9HYPH</name>
<evidence type="ECO:0000313" key="3">
    <source>
        <dbReference type="Proteomes" id="UP000295122"/>
    </source>
</evidence>
<evidence type="ECO:0000256" key="1">
    <source>
        <dbReference type="SAM" id="Coils"/>
    </source>
</evidence>
<comment type="caution">
    <text evidence="2">The sequence shown here is derived from an EMBL/GenBank/DDBJ whole genome shotgun (WGS) entry which is preliminary data.</text>
</comment>
<proteinExistence type="predicted"/>
<accession>A0A4R7BTF0</accession>
<protein>
    <submittedName>
        <fullName evidence="2">Uncharacterized small protein (DUF1192 family)</fullName>
    </submittedName>
</protein>
<feature type="coiled-coil region" evidence="1">
    <location>
        <begin position="27"/>
        <end position="56"/>
    </location>
</feature>
<dbReference type="RefSeq" id="WP_208111568.1">
    <property type="nucleotide sequence ID" value="NZ_SNZR01000014.1"/>
</dbReference>
<dbReference type="AlphaFoldDB" id="A0A4R7BTF0"/>
<keyword evidence="3" id="KW-1185">Reference proteome</keyword>
<dbReference type="InterPro" id="IPR009579">
    <property type="entry name" value="DUF1192"/>
</dbReference>
<dbReference type="EMBL" id="SNZR01000014">
    <property type="protein sequence ID" value="TDR89000.1"/>
    <property type="molecule type" value="Genomic_DNA"/>
</dbReference>
<keyword evidence="1" id="KW-0175">Coiled coil</keyword>
<evidence type="ECO:0000313" key="2">
    <source>
        <dbReference type="EMBL" id="TDR89000.1"/>
    </source>
</evidence>
<sequence length="63" mass="7057">MREDDDGLGTRLAVRHEIGCDLTAVSVDELDERVALLEAEIARLRAEKERKNASREAAAAFFR</sequence>
<dbReference type="Pfam" id="PF06698">
    <property type="entry name" value="DUF1192"/>
    <property type="match status" value="1"/>
</dbReference>
<organism evidence="2 3">
    <name type="scientific">Enterovirga rhinocerotis</name>
    <dbReference type="NCBI Taxonomy" id="1339210"/>
    <lineage>
        <taxon>Bacteria</taxon>
        <taxon>Pseudomonadati</taxon>
        <taxon>Pseudomonadota</taxon>
        <taxon>Alphaproteobacteria</taxon>
        <taxon>Hyphomicrobiales</taxon>
        <taxon>Methylobacteriaceae</taxon>
        <taxon>Enterovirga</taxon>
    </lineage>
</organism>